<dbReference type="EMBL" id="OB675875">
    <property type="protein sequence ID" value="CAD7235983.1"/>
    <property type="molecule type" value="Genomic_DNA"/>
</dbReference>
<evidence type="ECO:0000313" key="2">
    <source>
        <dbReference type="EMBL" id="CAD7235983.1"/>
    </source>
</evidence>
<feature type="non-terminal residue" evidence="2">
    <location>
        <position position="139"/>
    </location>
</feature>
<protein>
    <submittedName>
        <fullName evidence="2">Uncharacterized protein</fullName>
    </submittedName>
</protein>
<gene>
    <name evidence="2" type="ORF">CTOB1V02_LOCUS13798</name>
</gene>
<feature type="compositionally biased region" description="Basic and acidic residues" evidence="1">
    <location>
        <begin position="99"/>
        <end position="117"/>
    </location>
</feature>
<accession>A0A7R8WRQ8</accession>
<reference evidence="2" key="1">
    <citation type="submission" date="2020-11" db="EMBL/GenBank/DDBJ databases">
        <authorList>
            <person name="Tran Van P."/>
        </authorList>
    </citation>
    <scope>NUCLEOTIDE SEQUENCE</scope>
</reference>
<feature type="region of interest" description="Disordered" evidence="1">
    <location>
        <begin position="1"/>
        <end position="139"/>
    </location>
</feature>
<evidence type="ECO:0000256" key="1">
    <source>
        <dbReference type="SAM" id="MobiDB-lite"/>
    </source>
</evidence>
<proteinExistence type="predicted"/>
<name>A0A7R8WRQ8_9CRUS</name>
<feature type="compositionally biased region" description="Basic and acidic residues" evidence="1">
    <location>
        <begin position="50"/>
        <end position="79"/>
    </location>
</feature>
<dbReference type="AlphaFoldDB" id="A0A7R8WRQ8"/>
<sequence>TSVPKSTGEPKTAVASARPRSAAKPTAAAKEPVTTSVPKSRTSATGAPAAKDKKTEDKKKVEDKVPAKMEKELQKDLQKGKNPIPAVKETVETQPVAAKIEESQKVEESSAETKVEEVNVQPPTPVENTPKMQPNLIVI</sequence>
<organism evidence="2">
    <name type="scientific">Cyprideis torosa</name>
    <dbReference type="NCBI Taxonomy" id="163714"/>
    <lineage>
        <taxon>Eukaryota</taxon>
        <taxon>Metazoa</taxon>
        <taxon>Ecdysozoa</taxon>
        <taxon>Arthropoda</taxon>
        <taxon>Crustacea</taxon>
        <taxon>Oligostraca</taxon>
        <taxon>Ostracoda</taxon>
        <taxon>Podocopa</taxon>
        <taxon>Podocopida</taxon>
        <taxon>Cytherocopina</taxon>
        <taxon>Cytheroidea</taxon>
        <taxon>Cytherideidae</taxon>
        <taxon>Cyprideis</taxon>
    </lineage>
</organism>
<feature type="compositionally biased region" description="Polar residues" evidence="1">
    <location>
        <begin position="33"/>
        <end position="45"/>
    </location>
</feature>